<keyword evidence="4" id="KW-1185">Reference proteome</keyword>
<dbReference type="PROSITE" id="PS50005">
    <property type="entry name" value="TPR"/>
    <property type="match status" value="1"/>
</dbReference>
<keyword evidence="1" id="KW-0808">Transferase</keyword>
<organism evidence="3 4">
    <name type="scientific">Cognatilysobacter xinjiangensis</name>
    <dbReference type="NCBI Taxonomy" id="546892"/>
    <lineage>
        <taxon>Bacteria</taxon>
        <taxon>Pseudomonadati</taxon>
        <taxon>Pseudomonadota</taxon>
        <taxon>Gammaproteobacteria</taxon>
        <taxon>Lysobacterales</taxon>
        <taxon>Lysobacteraceae</taxon>
        <taxon>Cognatilysobacter</taxon>
    </lineage>
</organism>
<dbReference type="InterPro" id="IPR019734">
    <property type="entry name" value="TPR_rpt"/>
</dbReference>
<dbReference type="Gene3D" id="3.40.50.300">
    <property type="entry name" value="P-loop containing nucleotide triphosphate hydrolases"/>
    <property type="match status" value="1"/>
</dbReference>
<dbReference type="SUPFAM" id="SSF52540">
    <property type="entry name" value="P-loop containing nucleoside triphosphate hydrolases"/>
    <property type="match status" value="1"/>
</dbReference>
<dbReference type="SUPFAM" id="SSF48452">
    <property type="entry name" value="TPR-like"/>
    <property type="match status" value="1"/>
</dbReference>
<proteinExistence type="predicted"/>
<dbReference type="Gene3D" id="1.25.40.10">
    <property type="entry name" value="Tetratricopeptide repeat domain"/>
    <property type="match status" value="1"/>
</dbReference>
<dbReference type="InterPro" id="IPR026634">
    <property type="entry name" value="TPST-like"/>
</dbReference>
<dbReference type="PANTHER" id="PTHR12788:SF10">
    <property type="entry name" value="PROTEIN-TYROSINE SULFOTRANSFERASE"/>
    <property type="match status" value="1"/>
</dbReference>
<protein>
    <submittedName>
        <fullName evidence="3">Sulfotransferase</fullName>
    </submittedName>
</protein>
<reference evidence="4" key="1">
    <citation type="journal article" date="2019" name="Int. J. Syst. Evol. Microbiol.">
        <title>The Global Catalogue of Microorganisms (GCM) 10K type strain sequencing project: providing services to taxonomists for standard genome sequencing and annotation.</title>
        <authorList>
            <consortium name="The Broad Institute Genomics Platform"/>
            <consortium name="The Broad Institute Genome Sequencing Center for Infectious Disease"/>
            <person name="Wu L."/>
            <person name="Ma J."/>
        </authorList>
    </citation>
    <scope>NUCLEOTIDE SEQUENCE [LARGE SCALE GENOMIC DNA]</scope>
    <source>
        <strain evidence="4">KCTC 22558</strain>
    </source>
</reference>
<dbReference type="Pfam" id="PF13469">
    <property type="entry name" value="Sulfotransfer_3"/>
    <property type="match status" value="1"/>
</dbReference>
<name>A0ABQ3C126_9GAMM</name>
<evidence type="ECO:0000256" key="2">
    <source>
        <dbReference type="PROSITE-ProRule" id="PRU00339"/>
    </source>
</evidence>
<keyword evidence="2" id="KW-0802">TPR repeat</keyword>
<dbReference type="InterPro" id="IPR011990">
    <property type="entry name" value="TPR-like_helical_dom_sf"/>
</dbReference>
<evidence type="ECO:0000256" key="1">
    <source>
        <dbReference type="ARBA" id="ARBA00022679"/>
    </source>
</evidence>
<feature type="repeat" description="TPR" evidence="2">
    <location>
        <begin position="102"/>
        <end position="135"/>
    </location>
</feature>
<dbReference type="InterPro" id="IPR027417">
    <property type="entry name" value="P-loop_NTPase"/>
</dbReference>
<dbReference type="Proteomes" id="UP000643403">
    <property type="component" value="Unassembled WGS sequence"/>
</dbReference>
<evidence type="ECO:0000313" key="4">
    <source>
        <dbReference type="Proteomes" id="UP000643403"/>
    </source>
</evidence>
<dbReference type="RefSeq" id="WP_189449039.1">
    <property type="nucleotide sequence ID" value="NZ_BMXY01000002.1"/>
</dbReference>
<sequence length="518" mass="57537">MLQTLLARAFDAFDRRDWRGAYGHAGEAARLALEHPDVHYIAGVAAMQLGHAPLAVAHLQRITTPGRIDAASQLARALVECHRLQEARAVADALLQRDDLDAAALDTLGTVYTRAHAHERAAEAFGRAARLTPGSADYRFDLATSLMYFGDIDGAEANYLACLRNDWRYWRGYLALAQLRPWRGDAHHLDWFADVLARCGDDADARLHLHLALAKELEDRGRFPEAFAHLVDGKRAYAATLGSSSAEDARLFDVIEAAFASTRPGDGDADDSAIFVFGMPRSGTTLVDRILSSHPEVASGGELGHFGAAMQRMAGRPARSLADIPLGLTGFGDWAALGRHYVEGTRALRGDRARLVDKFPQNFLFAGFIAGALPNARLVHMRRDRVDTCLSNFRQLFSPDSPYHRYSFDLADTARYFLRYERLMAIWQARLPGRILDVRYEDLVADQEGQTRRMLDFCGLDWSPACLDFQHNASAAATASAAQVRRAMNTDSVDRWRRYGDLLDPLLQLLDETNDTPR</sequence>
<gene>
    <name evidence="3" type="ORF">GCM10008101_17380</name>
</gene>
<dbReference type="EMBL" id="BMXY01000002">
    <property type="protein sequence ID" value="GGZ64289.1"/>
    <property type="molecule type" value="Genomic_DNA"/>
</dbReference>
<accession>A0ABQ3C126</accession>
<evidence type="ECO:0000313" key="3">
    <source>
        <dbReference type="EMBL" id="GGZ64289.1"/>
    </source>
</evidence>
<dbReference type="PANTHER" id="PTHR12788">
    <property type="entry name" value="PROTEIN-TYROSINE SULFOTRANSFERASE 2"/>
    <property type="match status" value="1"/>
</dbReference>
<comment type="caution">
    <text evidence="3">The sequence shown here is derived from an EMBL/GenBank/DDBJ whole genome shotgun (WGS) entry which is preliminary data.</text>
</comment>